<reference evidence="2 3" key="1">
    <citation type="submission" date="2015-04" db="EMBL/GenBank/DDBJ databases">
        <title>Complete genome sequence of Schizopora paradoxa KUC8140, a cosmopolitan wood degrader in East Asia.</title>
        <authorList>
            <consortium name="DOE Joint Genome Institute"/>
            <person name="Min B."/>
            <person name="Park H."/>
            <person name="Jang Y."/>
            <person name="Kim J.-J."/>
            <person name="Kim K.H."/>
            <person name="Pangilinan J."/>
            <person name="Lipzen A."/>
            <person name="Riley R."/>
            <person name="Grigoriev I.V."/>
            <person name="Spatafora J.W."/>
            <person name="Choi I.-G."/>
        </authorList>
    </citation>
    <scope>NUCLEOTIDE SEQUENCE [LARGE SCALE GENOMIC DNA]</scope>
    <source>
        <strain evidence="2 3">KUC8140</strain>
    </source>
</reference>
<dbReference type="SMART" id="SM00225">
    <property type="entry name" value="BTB"/>
    <property type="match status" value="1"/>
</dbReference>
<dbReference type="Gene3D" id="3.30.710.10">
    <property type="entry name" value="Potassium Channel Kv1.1, Chain A"/>
    <property type="match status" value="1"/>
</dbReference>
<evidence type="ECO:0000313" key="2">
    <source>
        <dbReference type="EMBL" id="KLO08401.1"/>
    </source>
</evidence>
<dbReference type="SUPFAM" id="SSF54695">
    <property type="entry name" value="POZ domain"/>
    <property type="match status" value="1"/>
</dbReference>
<gene>
    <name evidence="2" type="ORF">SCHPADRAFT_859095</name>
</gene>
<dbReference type="InParanoid" id="A0A0H2RUD1"/>
<dbReference type="STRING" id="27342.A0A0H2RUD1"/>
<dbReference type="OrthoDB" id="3027208at2759"/>
<dbReference type="InterPro" id="IPR000210">
    <property type="entry name" value="BTB/POZ_dom"/>
</dbReference>
<proteinExistence type="predicted"/>
<feature type="domain" description="BTB" evidence="1">
    <location>
        <begin position="25"/>
        <end position="109"/>
    </location>
</feature>
<dbReference type="CDD" id="cd18186">
    <property type="entry name" value="BTB_POZ_ZBTB_KLHL-like"/>
    <property type="match status" value="1"/>
</dbReference>
<organism evidence="2 3">
    <name type="scientific">Schizopora paradoxa</name>
    <dbReference type="NCBI Taxonomy" id="27342"/>
    <lineage>
        <taxon>Eukaryota</taxon>
        <taxon>Fungi</taxon>
        <taxon>Dikarya</taxon>
        <taxon>Basidiomycota</taxon>
        <taxon>Agaricomycotina</taxon>
        <taxon>Agaricomycetes</taxon>
        <taxon>Hymenochaetales</taxon>
        <taxon>Schizoporaceae</taxon>
        <taxon>Schizopora</taxon>
    </lineage>
</organism>
<dbReference type="Pfam" id="PF00651">
    <property type="entry name" value="BTB"/>
    <property type="match status" value="1"/>
</dbReference>
<evidence type="ECO:0000259" key="1">
    <source>
        <dbReference type="PROSITE" id="PS50097"/>
    </source>
</evidence>
<dbReference type="Proteomes" id="UP000053477">
    <property type="component" value="Unassembled WGS sequence"/>
</dbReference>
<name>A0A0H2RUD1_9AGAM</name>
<dbReference type="InterPro" id="IPR011333">
    <property type="entry name" value="SKP1/BTB/POZ_sf"/>
</dbReference>
<dbReference type="EMBL" id="KQ086093">
    <property type="protein sequence ID" value="KLO08401.1"/>
    <property type="molecule type" value="Genomic_DNA"/>
</dbReference>
<dbReference type="AlphaFoldDB" id="A0A0H2RUD1"/>
<protein>
    <recommendedName>
        <fullName evidence="1">BTB domain-containing protein</fullName>
    </recommendedName>
</protein>
<keyword evidence="3" id="KW-1185">Reference proteome</keyword>
<sequence length="332" mass="37832">MDVDVANEGIGSTPLPHDILWYTDGDVVLATDTFLFKVHKFILSMQSSVFRDMFAFPAIDSAQGASNPDGEEVQEMYEGLPMVVLAGDKGEEVVHLLRTLYERDYYYRDNDDTPLETITALLVLSTKYDFRLIRSDVIHQVSKKYPMSLEEYVYVDDDYVKMFGKFRMECHFPLLCAFLKADVECLLPPLYYACSDFPIEAILFHAKILSMDPQSMLFLIGGRDIIKNTINELIATLPDQIRENAVRSCASFGSRCCTIAHFSNLRSLSNSADLRRIAGKSVSKYLHQACDSCEAYIKESVDRKREKIWYALPSLFGLRGWEILKEELAKLS</sequence>
<evidence type="ECO:0000313" key="3">
    <source>
        <dbReference type="Proteomes" id="UP000053477"/>
    </source>
</evidence>
<accession>A0A0H2RUD1</accession>
<dbReference type="PROSITE" id="PS50097">
    <property type="entry name" value="BTB"/>
    <property type="match status" value="1"/>
</dbReference>